<comment type="caution">
    <text evidence="6">The sequence shown here is derived from an EMBL/GenBank/DDBJ whole genome shotgun (WGS) entry which is preliminary data.</text>
</comment>
<feature type="transmembrane region" description="Helical" evidence="5">
    <location>
        <begin position="418"/>
        <end position="437"/>
    </location>
</feature>
<accession>A0A933RU22</accession>
<dbReference type="EMBL" id="JACRJB010000007">
    <property type="protein sequence ID" value="MBI5128277.1"/>
    <property type="molecule type" value="Genomic_DNA"/>
</dbReference>
<proteinExistence type="predicted"/>
<dbReference type="PANTHER" id="PTHR11785">
    <property type="entry name" value="AMINO ACID TRANSPORTER"/>
    <property type="match status" value="1"/>
</dbReference>
<comment type="subcellular location">
    <subcellularLocation>
        <location evidence="1">Membrane</location>
        <topology evidence="1">Multi-pass membrane protein</topology>
    </subcellularLocation>
</comment>
<evidence type="ECO:0000313" key="6">
    <source>
        <dbReference type="EMBL" id="MBI5128277.1"/>
    </source>
</evidence>
<feature type="transmembrane region" description="Helical" evidence="5">
    <location>
        <begin position="20"/>
        <end position="42"/>
    </location>
</feature>
<evidence type="ECO:0000256" key="2">
    <source>
        <dbReference type="ARBA" id="ARBA00022692"/>
    </source>
</evidence>
<feature type="transmembrane region" description="Helical" evidence="5">
    <location>
        <begin position="359"/>
        <end position="380"/>
    </location>
</feature>
<feature type="transmembrane region" description="Helical" evidence="5">
    <location>
        <begin position="164"/>
        <end position="183"/>
    </location>
</feature>
<dbReference type="Proteomes" id="UP000782519">
    <property type="component" value="Unassembled WGS sequence"/>
</dbReference>
<feature type="transmembrane region" description="Helical" evidence="5">
    <location>
        <begin position="392"/>
        <end position="412"/>
    </location>
</feature>
<feature type="transmembrane region" description="Helical" evidence="5">
    <location>
        <begin position="95"/>
        <end position="121"/>
    </location>
</feature>
<reference evidence="6" key="1">
    <citation type="submission" date="2020-07" db="EMBL/GenBank/DDBJ databases">
        <title>Huge and variable diversity of episymbiotic CPR bacteria and DPANN archaea in groundwater ecosystems.</title>
        <authorList>
            <person name="He C.Y."/>
            <person name="Keren R."/>
            <person name="Whittaker M."/>
            <person name="Farag I.F."/>
            <person name="Doudna J."/>
            <person name="Cate J.H.D."/>
            <person name="Banfield J.F."/>
        </authorList>
    </citation>
    <scope>NUCLEOTIDE SEQUENCE</scope>
    <source>
        <strain evidence="6">NC_groundwater_1818_Pr3_B-0.1um_66_35</strain>
    </source>
</reference>
<dbReference type="Pfam" id="PF13520">
    <property type="entry name" value="AA_permease_2"/>
    <property type="match status" value="1"/>
</dbReference>
<feature type="transmembrane region" description="Helical" evidence="5">
    <location>
        <begin position="336"/>
        <end position="353"/>
    </location>
</feature>
<evidence type="ECO:0000256" key="1">
    <source>
        <dbReference type="ARBA" id="ARBA00004141"/>
    </source>
</evidence>
<keyword evidence="4 5" id="KW-0472">Membrane</keyword>
<protein>
    <submittedName>
        <fullName evidence="6">APC family permease</fullName>
    </submittedName>
</protein>
<evidence type="ECO:0000313" key="7">
    <source>
        <dbReference type="Proteomes" id="UP000782519"/>
    </source>
</evidence>
<feature type="transmembrane region" description="Helical" evidence="5">
    <location>
        <begin position="133"/>
        <end position="152"/>
    </location>
</feature>
<evidence type="ECO:0000256" key="3">
    <source>
        <dbReference type="ARBA" id="ARBA00022989"/>
    </source>
</evidence>
<dbReference type="Gene3D" id="1.20.1740.10">
    <property type="entry name" value="Amino acid/polyamine transporter I"/>
    <property type="match status" value="1"/>
</dbReference>
<dbReference type="AlphaFoldDB" id="A0A933RU22"/>
<dbReference type="GO" id="GO:0016020">
    <property type="term" value="C:membrane"/>
    <property type="evidence" value="ECO:0007669"/>
    <property type="project" value="UniProtKB-SubCell"/>
</dbReference>
<sequence length="461" mass="48741">MAAGQTQMQQRPAAGATVSVWVATAIVVADMVGVGVFTSLGFQINDVASGFSLLLLWAVGGVVALCGVFAYSELGAMFPRSSGEYNLLARCYHPAFGFVAGFVSATVGFAAPVALAAMAFGQYAKAVVPGAPPLALALGVVWLVSLVQLAGLRHSATFQLVATLAKVALIVAFLIAGFAIGTPQPISFAPQAADWTHIASPSFAIALVFVMYAFSGWNAATYITGELRDPERSLPRALLIGTLIVTALYVALNAVFLYTTPRAAMAGQLDVARIAGGAIFGDTGGRVVATMICIGLVSSISAMMWIGPRVTMTMGEDLPALRLFARRSPGGAPRPAILLQLGVATLLLATQSFEAVLDFIQFSLLFCSFFTVLGVVVLRITQPDRKRPYRAWGYPVTPAIFLLVTLFMMTYLVTERPLQSLLGVALMSAGLLIYVLFRSRTEPVDPAPASLERVPRDASLH</sequence>
<dbReference type="InterPro" id="IPR050598">
    <property type="entry name" value="AminoAcid_Transporter"/>
</dbReference>
<dbReference type="GO" id="GO:0015179">
    <property type="term" value="F:L-amino acid transmembrane transporter activity"/>
    <property type="evidence" value="ECO:0007669"/>
    <property type="project" value="TreeGrafter"/>
</dbReference>
<gene>
    <name evidence="6" type="ORF">HZA66_02435</name>
</gene>
<feature type="transmembrane region" description="Helical" evidence="5">
    <location>
        <begin position="203"/>
        <end position="225"/>
    </location>
</feature>
<dbReference type="PANTHER" id="PTHR11785:SF512">
    <property type="entry name" value="SOBREMESA, ISOFORM B"/>
    <property type="match status" value="1"/>
</dbReference>
<keyword evidence="2 5" id="KW-0812">Transmembrane</keyword>
<dbReference type="InterPro" id="IPR002293">
    <property type="entry name" value="AA/rel_permease1"/>
</dbReference>
<organism evidence="6 7">
    <name type="scientific">Rhodopseudomonas palustris</name>
    <dbReference type="NCBI Taxonomy" id="1076"/>
    <lineage>
        <taxon>Bacteria</taxon>
        <taxon>Pseudomonadati</taxon>
        <taxon>Pseudomonadota</taxon>
        <taxon>Alphaproteobacteria</taxon>
        <taxon>Hyphomicrobiales</taxon>
        <taxon>Nitrobacteraceae</taxon>
        <taxon>Rhodopseudomonas</taxon>
    </lineage>
</organism>
<feature type="transmembrane region" description="Helical" evidence="5">
    <location>
        <begin position="54"/>
        <end position="74"/>
    </location>
</feature>
<feature type="transmembrane region" description="Helical" evidence="5">
    <location>
        <begin position="237"/>
        <end position="258"/>
    </location>
</feature>
<keyword evidence="3 5" id="KW-1133">Transmembrane helix</keyword>
<dbReference type="PIRSF" id="PIRSF006060">
    <property type="entry name" value="AA_transporter"/>
    <property type="match status" value="1"/>
</dbReference>
<evidence type="ECO:0000256" key="4">
    <source>
        <dbReference type="ARBA" id="ARBA00023136"/>
    </source>
</evidence>
<evidence type="ECO:0000256" key="5">
    <source>
        <dbReference type="SAM" id="Phobius"/>
    </source>
</evidence>
<feature type="transmembrane region" description="Helical" evidence="5">
    <location>
        <begin position="287"/>
        <end position="306"/>
    </location>
</feature>
<name>A0A933RU22_RHOPL</name>